<keyword evidence="1" id="KW-1133">Transmembrane helix</keyword>
<accession>A0A6M1SUS5</accession>
<sequence length="100" mass="10735">MIEISATAIYWFITLGLVIGLTVGVIMGKEGTGVPVNIIWGVAAAILTGVIGIKLNFGDGLLFSMAGTLAVLFLVNAFHQHHAEDIYGHTDRDILIKNRE</sequence>
<dbReference type="Proteomes" id="UP000473278">
    <property type="component" value="Unassembled WGS sequence"/>
</dbReference>
<dbReference type="AlphaFoldDB" id="A0A6M1SUS5"/>
<evidence type="ECO:0000313" key="3">
    <source>
        <dbReference type="Proteomes" id="UP000473278"/>
    </source>
</evidence>
<feature type="transmembrane region" description="Helical" evidence="1">
    <location>
        <begin position="7"/>
        <end position="28"/>
    </location>
</feature>
<keyword evidence="1" id="KW-0812">Transmembrane</keyword>
<reference evidence="2 3" key="1">
    <citation type="submission" date="2020-02" db="EMBL/GenBank/DDBJ databases">
        <title>Balneolaceae bacterium YR4-1, complete genome.</title>
        <authorList>
            <person name="Li Y."/>
            <person name="Wu S."/>
        </authorList>
    </citation>
    <scope>NUCLEOTIDE SEQUENCE [LARGE SCALE GENOMIC DNA]</scope>
    <source>
        <strain evidence="2 3">YR4-1</strain>
    </source>
</reference>
<dbReference type="EMBL" id="JAALLT010000002">
    <property type="protein sequence ID" value="NGP76552.1"/>
    <property type="molecule type" value="Genomic_DNA"/>
</dbReference>
<dbReference type="RefSeq" id="WP_165140993.1">
    <property type="nucleotide sequence ID" value="NZ_JAALLT010000002.1"/>
</dbReference>
<proteinExistence type="predicted"/>
<keyword evidence="3" id="KW-1185">Reference proteome</keyword>
<gene>
    <name evidence="2" type="ORF">G3570_07905</name>
</gene>
<evidence type="ECO:0008006" key="4">
    <source>
        <dbReference type="Google" id="ProtNLM"/>
    </source>
</evidence>
<keyword evidence="1" id="KW-0472">Membrane</keyword>
<evidence type="ECO:0000256" key="1">
    <source>
        <dbReference type="SAM" id="Phobius"/>
    </source>
</evidence>
<evidence type="ECO:0000313" key="2">
    <source>
        <dbReference type="EMBL" id="NGP76552.1"/>
    </source>
</evidence>
<comment type="caution">
    <text evidence="2">The sequence shown here is derived from an EMBL/GenBank/DDBJ whole genome shotgun (WGS) entry which is preliminary data.</text>
</comment>
<feature type="transmembrane region" description="Helical" evidence="1">
    <location>
        <begin position="60"/>
        <end position="79"/>
    </location>
</feature>
<name>A0A6M1SUS5_9BACT</name>
<protein>
    <recommendedName>
        <fullName evidence="4">Transglycosylase associated protein</fullName>
    </recommendedName>
</protein>
<feature type="transmembrane region" description="Helical" evidence="1">
    <location>
        <begin position="34"/>
        <end position="53"/>
    </location>
</feature>
<organism evidence="2 3">
    <name type="scientific">Halalkalibaculum roseum</name>
    <dbReference type="NCBI Taxonomy" id="2709311"/>
    <lineage>
        <taxon>Bacteria</taxon>
        <taxon>Pseudomonadati</taxon>
        <taxon>Balneolota</taxon>
        <taxon>Balneolia</taxon>
        <taxon>Balneolales</taxon>
        <taxon>Balneolaceae</taxon>
        <taxon>Halalkalibaculum</taxon>
    </lineage>
</organism>